<dbReference type="Gene3D" id="2.60.40.10">
    <property type="entry name" value="Immunoglobulins"/>
    <property type="match status" value="2"/>
</dbReference>
<feature type="signal peptide" evidence="7">
    <location>
        <begin position="1"/>
        <end position="19"/>
    </location>
</feature>
<evidence type="ECO:0000256" key="3">
    <source>
        <dbReference type="ARBA" id="ARBA00023170"/>
    </source>
</evidence>
<dbReference type="InterPro" id="IPR036179">
    <property type="entry name" value="Ig-like_dom_sf"/>
</dbReference>
<evidence type="ECO:0000313" key="9">
    <source>
        <dbReference type="EMBL" id="KAG5206379.1"/>
    </source>
</evidence>
<dbReference type="InterPro" id="IPR013783">
    <property type="entry name" value="Ig-like_fold"/>
</dbReference>
<feature type="chain" id="PRO_5032657176" description="Ig-like domain-containing protein" evidence="7">
    <location>
        <begin position="20"/>
        <end position="291"/>
    </location>
</feature>
<evidence type="ECO:0000256" key="6">
    <source>
        <dbReference type="SAM" id="Phobius"/>
    </source>
</evidence>
<protein>
    <recommendedName>
        <fullName evidence="8">Ig-like domain-containing protein</fullName>
    </recommendedName>
</protein>
<dbReference type="AlphaFoldDB" id="A0A836CZX3"/>
<evidence type="ECO:0000256" key="5">
    <source>
        <dbReference type="ARBA" id="ARBA00043266"/>
    </source>
</evidence>
<keyword evidence="1 7" id="KW-0732">Signal</keyword>
<sequence>MRLVIGVTVFLTLGTVIDAKTTQPSSMDCAEEEEFSVLHGIDDAAKQSVMKRQVDTVLGLLFAQVCWEIIQKRLHSVSFHCSATLLLLISILGMIFAPRDSRGQSLTQPDDPVLVSEGTSLELKCNYSYGATPYVFWAMFLSKEKLICNCYQSKNWLTQKEVWAFLHVKSQERYSGDTLEMSSSPGLVTVMLFLLGQTRGDSVSQMDGQVTLLEGAPLTVNCTYSAIGYPTLFWYVQYAGEAPELLLKATKANDKGTNEGFEATYDAKTTSFHLEKASVQESDSAVYHCAE</sequence>
<feature type="transmembrane region" description="Helical" evidence="6">
    <location>
        <begin position="77"/>
        <end position="97"/>
    </location>
</feature>
<evidence type="ECO:0000256" key="7">
    <source>
        <dbReference type="SAM" id="SignalP"/>
    </source>
</evidence>
<dbReference type="InterPro" id="IPR013106">
    <property type="entry name" value="Ig_V-set"/>
</dbReference>
<evidence type="ECO:0000256" key="1">
    <source>
        <dbReference type="ARBA" id="ARBA00022729"/>
    </source>
</evidence>
<evidence type="ECO:0000313" key="10">
    <source>
        <dbReference type="Proteomes" id="UP000664991"/>
    </source>
</evidence>
<keyword evidence="6" id="KW-0812">Transmembrane</keyword>
<keyword evidence="5" id="KW-1279">T cell receptor</keyword>
<comment type="caution">
    <text evidence="9">The sequence shown here is derived from an EMBL/GenBank/DDBJ whole genome shotgun (WGS) entry which is preliminary data.</text>
</comment>
<evidence type="ECO:0000259" key="8">
    <source>
        <dbReference type="PROSITE" id="PS50835"/>
    </source>
</evidence>
<proteinExistence type="predicted"/>
<dbReference type="SUPFAM" id="SSF48726">
    <property type="entry name" value="Immunoglobulin"/>
    <property type="match status" value="2"/>
</dbReference>
<dbReference type="EMBL" id="JAEMGP010000007">
    <property type="protein sequence ID" value="KAG5206379.1"/>
    <property type="molecule type" value="Genomic_DNA"/>
</dbReference>
<keyword evidence="2" id="KW-1064">Adaptive immunity</keyword>
<keyword evidence="6" id="KW-0472">Membrane</keyword>
<reference evidence="9 10" key="1">
    <citation type="submission" date="2020-12" db="EMBL/GenBank/DDBJ databases">
        <title>De novo assembly of Tibetan sheep genome.</title>
        <authorList>
            <person name="Li X."/>
        </authorList>
    </citation>
    <scope>NUCLEOTIDE SEQUENCE [LARGE SCALE GENOMIC DNA]</scope>
    <source>
        <tissue evidence="9">Heart</tissue>
    </source>
</reference>
<dbReference type="InterPro" id="IPR051287">
    <property type="entry name" value="TCR_variable_region"/>
</dbReference>
<keyword evidence="5" id="KW-0391">Immunity</keyword>
<keyword evidence="6" id="KW-1133">Transmembrane helix</keyword>
<keyword evidence="4" id="KW-0393">Immunoglobulin domain</keyword>
<dbReference type="PROSITE" id="PS50835">
    <property type="entry name" value="IG_LIKE"/>
    <property type="match status" value="1"/>
</dbReference>
<dbReference type="GO" id="GO:0042101">
    <property type="term" value="C:T cell receptor complex"/>
    <property type="evidence" value="ECO:0007669"/>
    <property type="project" value="UniProtKB-KW"/>
</dbReference>
<evidence type="ECO:0000256" key="2">
    <source>
        <dbReference type="ARBA" id="ARBA00023130"/>
    </source>
</evidence>
<accession>A0A836CZX3</accession>
<dbReference type="Proteomes" id="UP000664991">
    <property type="component" value="Unassembled WGS sequence"/>
</dbReference>
<evidence type="ECO:0000256" key="4">
    <source>
        <dbReference type="ARBA" id="ARBA00023319"/>
    </source>
</evidence>
<dbReference type="GO" id="GO:0002250">
    <property type="term" value="P:adaptive immune response"/>
    <property type="evidence" value="ECO:0007669"/>
    <property type="project" value="UniProtKB-KW"/>
</dbReference>
<organism evidence="9 10">
    <name type="scientific">Ovis aries</name>
    <name type="common">Sheep</name>
    <dbReference type="NCBI Taxonomy" id="9940"/>
    <lineage>
        <taxon>Eukaryota</taxon>
        <taxon>Metazoa</taxon>
        <taxon>Chordata</taxon>
        <taxon>Craniata</taxon>
        <taxon>Vertebrata</taxon>
        <taxon>Euteleostomi</taxon>
        <taxon>Mammalia</taxon>
        <taxon>Eutheria</taxon>
        <taxon>Laurasiatheria</taxon>
        <taxon>Artiodactyla</taxon>
        <taxon>Ruminantia</taxon>
        <taxon>Pecora</taxon>
        <taxon>Bovidae</taxon>
        <taxon>Caprinae</taxon>
        <taxon>Ovis</taxon>
    </lineage>
</organism>
<keyword evidence="3" id="KW-0675">Receptor</keyword>
<dbReference type="PANTHER" id="PTHR19367:SF43">
    <property type="entry name" value="T CELL RECEPTOR ALPHA VARIABLE 6-4-RELATED"/>
    <property type="match status" value="1"/>
</dbReference>
<feature type="domain" description="Ig-like" evidence="8">
    <location>
        <begin position="185"/>
        <end position="291"/>
    </location>
</feature>
<dbReference type="Pfam" id="PF07686">
    <property type="entry name" value="V-set"/>
    <property type="match status" value="1"/>
</dbReference>
<name>A0A836CZX3_SHEEP</name>
<dbReference type="InterPro" id="IPR007110">
    <property type="entry name" value="Ig-like_dom"/>
</dbReference>
<gene>
    <name evidence="9" type="ORF">JEQ12_017952</name>
</gene>
<dbReference type="PANTHER" id="PTHR19367">
    <property type="entry name" value="T-CELL RECEPTOR ALPHA CHAIN V REGION"/>
    <property type="match status" value="1"/>
</dbReference>